<evidence type="ECO:0000256" key="3">
    <source>
        <dbReference type="ARBA" id="ARBA00022643"/>
    </source>
</evidence>
<keyword evidence="3" id="KW-0288">FMN</keyword>
<dbReference type="Gene3D" id="3.40.50.360">
    <property type="match status" value="1"/>
</dbReference>
<keyword evidence="4" id="KW-0560">Oxidoreductase</keyword>
<dbReference type="PANTHER" id="PTHR43408:SF2">
    <property type="entry name" value="FMN REDUCTASE (NADPH)"/>
    <property type="match status" value="1"/>
</dbReference>
<dbReference type="InterPro" id="IPR051814">
    <property type="entry name" value="NAD(P)H-dep_FMN_reductase"/>
</dbReference>
<evidence type="ECO:0000256" key="4">
    <source>
        <dbReference type="ARBA" id="ARBA00023002"/>
    </source>
</evidence>
<dbReference type="InterPro" id="IPR005025">
    <property type="entry name" value="FMN_Rdtase-like_dom"/>
</dbReference>
<evidence type="ECO:0000256" key="2">
    <source>
        <dbReference type="ARBA" id="ARBA00022630"/>
    </source>
</evidence>
<gene>
    <name evidence="6" type="ORF">ETSY2_47765</name>
</gene>
<dbReference type="InterPro" id="IPR029039">
    <property type="entry name" value="Flavoprotein-like_sf"/>
</dbReference>
<evidence type="ECO:0000256" key="1">
    <source>
        <dbReference type="ARBA" id="ARBA00005990"/>
    </source>
</evidence>
<evidence type="ECO:0000313" key="6">
    <source>
        <dbReference type="EMBL" id="ETW95702.1"/>
    </source>
</evidence>
<reference evidence="6 7" key="1">
    <citation type="journal article" date="2014" name="Nature">
        <title>An environmental bacterial taxon with a large and distinct metabolic repertoire.</title>
        <authorList>
            <person name="Wilson M.C."/>
            <person name="Mori T."/>
            <person name="Ruckert C."/>
            <person name="Uria A.R."/>
            <person name="Helf M.J."/>
            <person name="Takada K."/>
            <person name="Gernert C."/>
            <person name="Steffens U.A."/>
            <person name="Heycke N."/>
            <person name="Schmitt S."/>
            <person name="Rinke C."/>
            <person name="Helfrich E.J."/>
            <person name="Brachmann A.O."/>
            <person name="Gurgui C."/>
            <person name="Wakimoto T."/>
            <person name="Kracht M."/>
            <person name="Crusemann M."/>
            <person name="Hentschel U."/>
            <person name="Abe I."/>
            <person name="Matsunaga S."/>
            <person name="Kalinowski J."/>
            <person name="Takeyama H."/>
            <person name="Piel J."/>
        </authorList>
    </citation>
    <scope>NUCLEOTIDE SEQUENCE [LARGE SCALE GENOMIC DNA]</scope>
    <source>
        <strain evidence="7">TSY2</strain>
    </source>
</reference>
<sequence>MQVSVVIGNPNPGGRTTRLAEATAKHAVEAIGASDRAVIELIELASVAGRLFSWEDEELAALNQSVANSQLIISACPVYKASYTGLLKAFLDRYGNNGLADTVALPVMMGAAPHHALAVETHFRPLLIELGATVPTRGLYVLESQMDDLDAVVGGFMETAGPLLARAIGI</sequence>
<dbReference type="SUPFAM" id="SSF52218">
    <property type="entry name" value="Flavoproteins"/>
    <property type="match status" value="1"/>
</dbReference>
<keyword evidence="7" id="KW-1185">Reference proteome</keyword>
<accession>W4LCI1</accession>
<dbReference type="Pfam" id="PF03358">
    <property type="entry name" value="FMN_red"/>
    <property type="match status" value="1"/>
</dbReference>
<dbReference type="EMBL" id="AZHX01002282">
    <property type="protein sequence ID" value="ETW95702.1"/>
    <property type="molecule type" value="Genomic_DNA"/>
</dbReference>
<dbReference type="AlphaFoldDB" id="W4LCI1"/>
<organism evidence="6 7">
    <name type="scientific">Candidatus Entotheonella gemina</name>
    <dbReference type="NCBI Taxonomy" id="1429439"/>
    <lineage>
        <taxon>Bacteria</taxon>
        <taxon>Pseudomonadati</taxon>
        <taxon>Nitrospinota/Tectimicrobiota group</taxon>
        <taxon>Candidatus Tectimicrobiota</taxon>
        <taxon>Candidatus Entotheonellia</taxon>
        <taxon>Candidatus Entotheonellales</taxon>
        <taxon>Candidatus Entotheonellaceae</taxon>
        <taxon>Candidatus Entotheonella</taxon>
    </lineage>
</organism>
<keyword evidence="2" id="KW-0285">Flavoprotein</keyword>
<dbReference type="GO" id="GO:0016491">
    <property type="term" value="F:oxidoreductase activity"/>
    <property type="evidence" value="ECO:0007669"/>
    <property type="project" value="UniProtKB-KW"/>
</dbReference>
<feature type="domain" description="NADPH-dependent FMN reductase-like" evidence="5">
    <location>
        <begin position="1"/>
        <end position="144"/>
    </location>
</feature>
<dbReference type="HOGENOM" id="CLU_055322_3_2_7"/>
<comment type="similarity">
    <text evidence="1">Belongs to the SsuE family.</text>
</comment>
<dbReference type="Proteomes" id="UP000019140">
    <property type="component" value="Unassembled WGS sequence"/>
</dbReference>
<name>W4LCI1_9BACT</name>
<evidence type="ECO:0000313" key="7">
    <source>
        <dbReference type="Proteomes" id="UP000019140"/>
    </source>
</evidence>
<comment type="caution">
    <text evidence="6">The sequence shown here is derived from an EMBL/GenBank/DDBJ whole genome shotgun (WGS) entry which is preliminary data.</text>
</comment>
<proteinExistence type="inferred from homology"/>
<dbReference type="PATRIC" id="fig|1429439.4.peg.7914"/>
<evidence type="ECO:0000259" key="5">
    <source>
        <dbReference type="Pfam" id="PF03358"/>
    </source>
</evidence>
<dbReference type="PANTHER" id="PTHR43408">
    <property type="entry name" value="FMN REDUCTASE (NADPH)"/>
    <property type="match status" value="1"/>
</dbReference>
<protein>
    <recommendedName>
        <fullName evidence="5">NADPH-dependent FMN reductase-like domain-containing protein</fullName>
    </recommendedName>
</protein>